<evidence type="ECO:0000313" key="4">
    <source>
        <dbReference type="EMBL" id="MDQ0504873.1"/>
    </source>
</evidence>
<dbReference type="InterPro" id="IPR007345">
    <property type="entry name" value="Polysacch_pyruvyl_Trfase"/>
</dbReference>
<proteinExistence type="predicted"/>
<gene>
    <name evidence="4" type="ORF">QOZ94_001655</name>
</gene>
<keyword evidence="5" id="KW-1185">Reference proteome</keyword>
<dbReference type="Pfam" id="PF04230">
    <property type="entry name" value="PS_pyruv_trans"/>
    <property type="match status" value="1"/>
</dbReference>
<dbReference type="RefSeq" id="WP_237344745.1">
    <property type="nucleotide sequence ID" value="NZ_JABWGX010000005.1"/>
</dbReference>
<feature type="domain" description="Polysaccharide pyruvyl transferase" evidence="3">
    <location>
        <begin position="113"/>
        <end position="240"/>
    </location>
</feature>
<accession>A0ABU0LCL0</accession>
<organism evidence="4 5">
    <name type="scientific">Xanthobacter agilis</name>
    <dbReference type="NCBI Taxonomy" id="47492"/>
    <lineage>
        <taxon>Bacteria</taxon>
        <taxon>Pseudomonadati</taxon>
        <taxon>Pseudomonadota</taxon>
        <taxon>Alphaproteobacteria</taxon>
        <taxon>Hyphomicrobiales</taxon>
        <taxon>Xanthobacteraceae</taxon>
        <taxon>Xanthobacter</taxon>
    </lineage>
</organism>
<comment type="caution">
    <text evidence="4">The sequence shown here is derived from an EMBL/GenBank/DDBJ whole genome shotgun (WGS) entry which is preliminary data.</text>
</comment>
<feature type="chain" id="PRO_5045684674" description="Polysaccharide pyruvyl transferase domain-containing protein" evidence="2">
    <location>
        <begin position="23"/>
        <end position="380"/>
    </location>
</feature>
<dbReference type="Proteomes" id="UP001241747">
    <property type="component" value="Unassembled WGS sequence"/>
</dbReference>
<keyword evidence="2" id="KW-0732">Signal</keyword>
<evidence type="ECO:0000256" key="1">
    <source>
        <dbReference type="SAM" id="MobiDB-lite"/>
    </source>
</evidence>
<dbReference type="EMBL" id="JAUSVY010000003">
    <property type="protein sequence ID" value="MDQ0504873.1"/>
    <property type="molecule type" value="Genomic_DNA"/>
</dbReference>
<evidence type="ECO:0000259" key="3">
    <source>
        <dbReference type="Pfam" id="PF04230"/>
    </source>
</evidence>
<evidence type="ECO:0000256" key="2">
    <source>
        <dbReference type="SAM" id="SignalP"/>
    </source>
</evidence>
<sequence>MMERSPLRARTAALGAVPLVWAAATADQSHVNLGDALSPVMVALLSSLPVVHTSHSAKSSRMAAVGTIGHMLRNGEVTLWGTGSSRYCNPHVAPGEERITFAPYPGTRYRVAATRGPVSRALFGAENTLGPAVFGDPVWLLPQFYRPPIAKKWDLGVIVHLSELNGDGLDTEVRPELLRYHIPEDFRGSIHIIQTRTAISADAMRERLDEILACRRLVSTSLHGMVFAESYGIPCLYFAPKGRRRGLVPRPLDPDDGNDLRITDLYQGLGLKQLHVYVQPRLLPTNWAHLMRSIDRVWEPKPFDYEPLLDAFPLAVAPLHPQPGESVFDHPLIRAIPFQQPGRGQGEEDAAGPGLKRLARRLMKPMADRRPAQPHTRSPQ</sequence>
<protein>
    <recommendedName>
        <fullName evidence="3">Polysaccharide pyruvyl transferase domain-containing protein</fullName>
    </recommendedName>
</protein>
<feature type="signal peptide" evidence="2">
    <location>
        <begin position="1"/>
        <end position="22"/>
    </location>
</feature>
<feature type="region of interest" description="Disordered" evidence="1">
    <location>
        <begin position="338"/>
        <end position="380"/>
    </location>
</feature>
<evidence type="ECO:0000313" key="5">
    <source>
        <dbReference type="Proteomes" id="UP001241747"/>
    </source>
</evidence>
<reference evidence="4 5" key="1">
    <citation type="submission" date="2023-07" db="EMBL/GenBank/DDBJ databases">
        <title>Genomic Encyclopedia of Type Strains, Phase IV (KMG-IV): sequencing the most valuable type-strain genomes for metagenomic binning, comparative biology and taxonomic classification.</title>
        <authorList>
            <person name="Goeker M."/>
        </authorList>
    </citation>
    <scope>NUCLEOTIDE SEQUENCE [LARGE SCALE GENOMIC DNA]</scope>
    <source>
        <strain evidence="4 5">DSM 3770</strain>
    </source>
</reference>
<name>A0ABU0LCL0_XANAG</name>